<dbReference type="AlphaFoldDB" id="A0A3N0DTD6"/>
<dbReference type="GO" id="GO:0019748">
    <property type="term" value="P:secondary metabolic process"/>
    <property type="evidence" value="ECO:0007669"/>
    <property type="project" value="InterPro"/>
</dbReference>
<evidence type="ECO:0000313" key="2">
    <source>
        <dbReference type="EMBL" id="RNL78860.1"/>
    </source>
</evidence>
<comment type="caution">
    <text evidence="2">The sequence shown here is derived from an EMBL/GenBank/DDBJ whole genome shotgun (WGS) entry which is preliminary data.</text>
</comment>
<name>A0A3N0DTD6_9ACTN</name>
<protein>
    <submittedName>
        <fullName evidence="2">Aminoglycoside resistance protein</fullName>
    </submittedName>
</protein>
<dbReference type="Proteomes" id="UP000277094">
    <property type="component" value="Unassembled WGS sequence"/>
</dbReference>
<dbReference type="EMBL" id="RJSG01000002">
    <property type="protein sequence ID" value="RNL78860.1"/>
    <property type="molecule type" value="Genomic_DNA"/>
</dbReference>
<dbReference type="GO" id="GO:0016773">
    <property type="term" value="F:phosphotransferase activity, alcohol group as acceptor"/>
    <property type="evidence" value="ECO:0007669"/>
    <property type="project" value="InterPro"/>
</dbReference>
<reference evidence="2 3" key="1">
    <citation type="submission" date="2018-11" db="EMBL/GenBank/DDBJ databases">
        <authorList>
            <person name="Li F."/>
        </authorList>
    </citation>
    <scope>NUCLEOTIDE SEQUENCE [LARGE SCALE GENOMIC DNA]</scope>
    <source>
        <strain evidence="2 3">KIS18-7</strain>
    </source>
</reference>
<sequence length="312" mass="34064">MAGRLPARERRGREVLALRRGGLLRDLDRGAGQGARQGGRSRRPRDPVVPGSVVTETGHVLEEWELTPDGASYAGHAQPVRTREGRPAVLKVGEPDTIEHLALTRWDGDGAVRLLRADPHRGALLLERATGPDLSEAWDIEACERIGELYARLHRPIGAPFPRLSTWASALVETLATVPRGGPVPHRLVEQAVSVARTFATDEATDGVLVHGDLHYGHVVESERGLLAIAPVPFSGTPLFEVAPLLWTRFDELAGDVRNGLRRRFHAAIDAAGFDEEQARDWVVVRAVERASRAVDPEDLTRCIAVVKAVQD</sequence>
<dbReference type="InterPro" id="IPR006748">
    <property type="entry name" value="NH2Glyco/OHUrea_AB-resist_kin"/>
</dbReference>
<organism evidence="2 3">
    <name type="scientific">Nocardioides marmorisolisilvae</name>
    <dbReference type="NCBI Taxonomy" id="1542737"/>
    <lineage>
        <taxon>Bacteria</taxon>
        <taxon>Bacillati</taxon>
        <taxon>Actinomycetota</taxon>
        <taxon>Actinomycetes</taxon>
        <taxon>Propionibacteriales</taxon>
        <taxon>Nocardioidaceae</taxon>
        <taxon>Nocardioides</taxon>
    </lineage>
</organism>
<dbReference type="Pfam" id="PF04655">
    <property type="entry name" value="APH_6_hur"/>
    <property type="match status" value="1"/>
</dbReference>
<proteinExistence type="predicted"/>
<evidence type="ECO:0000313" key="3">
    <source>
        <dbReference type="Proteomes" id="UP000277094"/>
    </source>
</evidence>
<gene>
    <name evidence="2" type="ORF">EFL95_07295</name>
</gene>
<dbReference type="SUPFAM" id="SSF56112">
    <property type="entry name" value="Protein kinase-like (PK-like)"/>
    <property type="match status" value="1"/>
</dbReference>
<dbReference type="InterPro" id="IPR011009">
    <property type="entry name" value="Kinase-like_dom_sf"/>
</dbReference>
<accession>A0A3N0DTD6</accession>
<feature type="region of interest" description="Disordered" evidence="1">
    <location>
        <begin position="27"/>
        <end position="50"/>
    </location>
</feature>
<keyword evidence="3" id="KW-1185">Reference proteome</keyword>
<evidence type="ECO:0000256" key="1">
    <source>
        <dbReference type="SAM" id="MobiDB-lite"/>
    </source>
</evidence>
<dbReference type="OrthoDB" id="3638028at2"/>